<evidence type="ECO:0000256" key="2">
    <source>
        <dbReference type="SAM" id="MobiDB-lite"/>
    </source>
</evidence>
<dbReference type="InterPro" id="IPR000582">
    <property type="entry name" value="Acyl-CoA-binding_protein"/>
</dbReference>
<evidence type="ECO:0000256" key="1">
    <source>
        <dbReference type="ARBA" id="ARBA00023121"/>
    </source>
</evidence>
<dbReference type="PANTHER" id="PTHR23310">
    <property type="entry name" value="ACYL-COA-BINDING PROTEIN, ACBP"/>
    <property type="match status" value="1"/>
</dbReference>
<feature type="region of interest" description="Disordered" evidence="2">
    <location>
        <begin position="321"/>
        <end position="340"/>
    </location>
</feature>
<dbReference type="GO" id="GO:0006631">
    <property type="term" value="P:fatty acid metabolic process"/>
    <property type="evidence" value="ECO:0007669"/>
    <property type="project" value="TreeGrafter"/>
</dbReference>
<dbReference type="VEuPathDB" id="FungiDB:CXQ87_004085"/>
<organism evidence="4 5">
    <name type="scientific">Candidozyma duobushaemuli</name>
    <dbReference type="NCBI Taxonomy" id="1231522"/>
    <lineage>
        <taxon>Eukaryota</taxon>
        <taxon>Fungi</taxon>
        <taxon>Dikarya</taxon>
        <taxon>Ascomycota</taxon>
        <taxon>Saccharomycotina</taxon>
        <taxon>Pichiomycetes</taxon>
        <taxon>Metschnikowiaceae</taxon>
        <taxon>Candidozyma</taxon>
    </lineage>
</organism>
<gene>
    <name evidence="4" type="ORF">CXQ87_004085</name>
</gene>
<keyword evidence="1" id="KW-0446">Lipid-binding</keyword>
<dbReference type="Proteomes" id="UP000244406">
    <property type="component" value="Unassembled WGS sequence"/>
</dbReference>
<feature type="domain" description="ACB" evidence="3">
    <location>
        <begin position="46"/>
        <end position="144"/>
    </location>
</feature>
<dbReference type="EMBL" id="PKFP01000004">
    <property type="protein sequence ID" value="PVH16215.1"/>
    <property type="molecule type" value="Genomic_DNA"/>
</dbReference>
<name>A0A2V1AES9_9ASCO</name>
<keyword evidence="5" id="KW-1185">Reference proteome</keyword>
<proteinExistence type="predicted"/>
<comment type="caution">
    <text evidence="4">The sequence shown here is derived from an EMBL/GenBank/DDBJ whole genome shotgun (WGS) entry which is preliminary data.</text>
</comment>
<dbReference type="PANTHER" id="PTHR23310:SF133">
    <property type="entry name" value="COA BINDING PROTEIN, PUTATIVE (AFU_ORTHOLOGUE AFUA_1G12300)-RELATED"/>
    <property type="match status" value="1"/>
</dbReference>
<dbReference type="SUPFAM" id="SSF47027">
    <property type="entry name" value="Acyl-CoA binding protein"/>
    <property type="match status" value="1"/>
</dbReference>
<feature type="region of interest" description="Disordered" evidence="2">
    <location>
        <begin position="170"/>
        <end position="190"/>
    </location>
</feature>
<dbReference type="AlphaFoldDB" id="A0A2V1AES9"/>
<evidence type="ECO:0000259" key="3">
    <source>
        <dbReference type="PROSITE" id="PS51228"/>
    </source>
</evidence>
<dbReference type="Pfam" id="PF00887">
    <property type="entry name" value="ACBP"/>
    <property type="match status" value="1"/>
</dbReference>
<evidence type="ECO:0000313" key="4">
    <source>
        <dbReference type="EMBL" id="PVH16215.1"/>
    </source>
</evidence>
<reference evidence="4 5" key="1">
    <citation type="submission" date="2017-12" db="EMBL/GenBank/DDBJ databases">
        <title>Genome Sequence of the Amphotericin B-resistant Candida duobushaemulonii strain, B09383.</title>
        <authorList>
            <person name="Chow N.A."/>
            <person name="Gade L."/>
            <person name="Batra D."/>
            <person name="Rowe L.A."/>
            <person name="Loparev V.N."/>
            <person name="Litvintseva A.P."/>
        </authorList>
    </citation>
    <scope>NUCLEOTIDE SEQUENCE [LARGE SCALE GENOMIC DNA]</scope>
    <source>
        <strain evidence="4 5">B09383</strain>
    </source>
</reference>
<dbReference type="GeneID" id="37004085"/>
<sequence length="433" mass="49191">MNMKKRKGALAHRLKRRWSSECVDDSAEKSESIKVITEPSATNCIGNRVFVKAITTIRALSSRSNYGTLPRPPAENRVKLYGLYKQATEGNVVGIMARPQGHTLEDEGAKKKWDAWKREEGLSRTEAKRQYISYLIETMRVYASGTSEARELLGELEYLWDQIKDVEFSDDEEPARRFQSPFQQQQQQYDPVNRFVSKSPDLSQVDQSDRLSSGTPWPIGSTYSASVSNQQYRSNLEQIYSHSTRNTQLSLSEYVQQQRNKGAQSVYSMSGRRGIANAGSVGSTGRQEGKVPEAALEDFRNWQGEINTIVNKLSKEFLGRKSSGRSASSSSESEPESDLDPKERIKRRVVHVLRLVGIQALHFLKNFSISVVALLFLVWCIKRNVVVESTLVKQQLDSTRRKKELVVNMIVNTDENKWFVRLLSFINSFVGFV</sequence>
<protein>
    <recommendedName>
        <fullName evidence="3">ACB domain-containing protein</fullName>
    </recommendedName>
</protein>
<dbReference type="InterPro" id="IPR035984">
    <property type="entry name" value="Acyl-CoA-binding_sf"/>
</dbReference>
<accession>A0A2V1AES9</accession>
<dbReference type="PROSITE" id="PS51228">
    <property type="entry name" value="ACB_2"/>
    <property type="match status" value="1"/>
</dbReference>
<dbReference type="Gene3D" id="1.20.80.10">
    <property type="match status" value="1"/>
</dbReference>
<dbReference type="RefSeq" id="XP_025337155.1">
    <property type="nucleotide sequence ID" value="XM_025482537.1"/>
</dbReference>
<evidence type="ECO:0000313" key="5">
    <source>
        <dbReference type="Proteomes" id="UP000244406"/>
    </source>
</evidence>
<dbReference type="GO" id="GO:0000062">
    <property type="term" value="F:fatty-acyl-CoA binding"/>
    <property type="evidence" value="ECO:0007669"/>
    <property type="project" value="InterPro"/>
</dbReference>
<dbReference type="InterPro" id="IPR014352">
    <property type="entry name" value="FERM/acyl-CoA-bd_prot_sf"/>
</dbReference>
<feature type="compositionally biased region" description="Low complexity" evidence="2">
    <location>
        <begin position="321"/>
        <end position="332"/>
    </location>
</feature>